<evidence type="ECO:0000313" key="8">
    <source>
        <dbReference type="EMBL" id="CAK1554346.1"/>
    </source>
</evidence>
<dbReference type="PANTHER" id="PTHR24379">
    <property type="entry name" value="KRAB AND ZINC FINGER DOMAIN-CONTAINING"/>
    <property type="match status" value="1"/>
</dbReference>
<gene>
    <name evidence="8" type="ORF">LNINA_LOCUS13268</name>
</gene>
<keyword evidence="2" id="KW-0677">Repeat</keyword>
<dbReference type="GO" id="GO:0008270">
    <property type="term" value="F:zinc ion binding"/>
    <property type="evidence" value="ECO:0007669"/>
    <property type="project" value="UniProtKB-KW"/>
</dbReference>
<keyword evidence="3 5" id="KW-0863">Zinc-finger</keyword>
<dbReference type="PROSITE" id="PS00028">
    <property type="entry name" value="ZINC_FINGER_C2H2_1"/>
    <property type="match status" value="6"/>
</dbReference>
<evidence type="ECO:0000256" key="5">
    <source>
        <dbReference type="PROSITE-ProRule" id="PRU00042"/>
    </source>
</evidence>
<keyword evidence="9" id="KW-1185">Reference proteome</keyword>
<dbReference type="SUPFAM" id="SSF57667">
    <property type="entry name" value="beta-beta-alpha zinc fingers"/>
    <property type="match status" value="2"/>
</dbReference>
<evidence type="ECO:0000256" key="3">
    <source>
        <dbReference type="ARBA" id="ARBA00022771"/>
    </source>
</evidence>
<evidence type="ECO:0000313" key="9">
    <source>
        <dbReference type="Proteomes" id="UP001497472"/>
    </source>
</evidence>
<keyword evidence="4" id="KW-0862">Zinc</keyword>
<protein>
    <recommendedName>
        <fullName evidence="7">C2H2-type domain-containing protein</fullName>
    </recommendedName>
</protein>
<organism evidence="8 9">
    <name type="scientific">Leptosia nina</name>
    <dbReference type="NCBI Taxonomy" id="320188"/>
    <lineage>
        <taxon>Eukaryota</taxon>
        <taxon>Metazoa</taxon>
        <taxon>Ecdysozoa</taxon>
        <taxon>Arthropoda</taxon>
        <taxon>Hexapoda</taxon>
        <taxon>Insecta</taxon>
        <taxon>Pterygota</taxon>
        <taxon>Neoptera</taxon>
        <taxon>Endopterygota</taxon>
        <taxon>Lepidoptera</taxon>
        <taxon>Glossata</taxon>
        <taxon>Ditrysia</taxon>
        <taxon>Papilionoidea</taxon>
        <taxon>Pieridae</taxon>
        <taxon>Pierinae</taxon>
        <taxon>Leptosia</taxon>
    </lineage>
</organism>
<dbReference type="PROSITE" id="PS50157">
    <property type="entry name" value="ZINC_FINGER_C2H2_2"/>
    <property type="match status" value="4"/>
</dbReference>
<proteinExistence type="predicted"/>
<dbReference type="SMART" id="SM00355">
    <property type="entry name" value="ZnF_C2H2"/>
    <property type="match status" value="7"/>
</dbReference>
<dbReference type="InterPro" id="IPR013087">
    <property type="entry name" value="Znf_C2H2_type"/>
</dbReference>
<sequence>MKIDELAASHSDDEDSKPLKHLQIDYDDKLEEEIPGNQCVSVFVDLSTRRSRAASAKEMKQHLVNIRTILLNTNATPIRYHDGTAYICAVCPEQYPTVLDLKNHVLEEHDNVDKATFLEKSRLTTYVAKLDITDLQCNICRQKIDSNLTSLLHHLKDVHQKPMHLDIPNHILPFKFNGKDFDCVECTKTYEHFKLIQEHMSSHYRNYVCDICDAPFVNKRNMQSHRIRHKKGEFPCSHCSKIFETKRKKLDHEKFVHGGDWKRNKCPHCQAKFTNYNNKRAHMVKEHGAEPPLIKCFVCDKIFSTRAALSLHKKENTH</sequence>
<evidence type="ECO:0000256" key="6">
    <source>
        <dbReference type="SAM" id="MobiDB-lite"/>
    </source>
</evidence>
<feature type="region of interest" description="Disordered" evidence="6">
    <location>
        <begin position="1"/>
        <end position="20"/>
    </location>
</feature>
<evidence type="ECO:0000256" key="1">
    <source>
        <dbReference type="ARBA" id="ARBA00022723"/>
    </source>
</evidence>
<dbReference type="PANTHER" id="PTHR24379:SF121">
    <property type="entry name" value="C2H2-TYPE DOMAIN-CONTAINING PROTEIN"/>
    <property type="match status" value="1"/>
</dbReference>
<dbReference type="InterPro" id="IPR036236">
    <property type="entry name" value="Znf_C2H2_sf"/>
</dbReference>
<dbReference type="Proteomes" id="UP001497472">
    <property type="component" value="Unassembled WGS sequence"/>
</dbReference>
<feature type="domain" description="C2H2-type" evidence="7">
    <location>
        <begin position="234"/>
        <end position="262"/>
    </location>
</feature>
<name>A0AAV1K128_9NEOP</name>
<evidence type="ECO:0000256" key="4">
    <source>
        <dbReference type="ARBA" id="ARBA00022833"/>
    </source>
</evidence>
<feature type="domain" description="C2H2-type" evidence="7">
    <location>
        <begin position="264"/>
        <end position="292"/>
    </location>
</feature>
<dbReference type="AlphaFoldDB" id="A0AAV1K128"/>
<evidence type="ECO:0000259" key="7">
    <source>
        <dbReference type="PROSITE" id="PS50157"/>
    </source>
</evidence>
<accession>A0AAV1K128</accession>
<dbReference type="Pfam" id="PF00096">
    <property type="entry name" value="zf-C2H2"/>
    <property type="match status" value="2"/>
</dbReference>
<comment type="caution">
    <text evidence="8">The sequence shown here is derived from an EMBL/GenBank/DDBJ whole genome shotgun (WGS) entry which is preliminary data.</text>
</comment>
<feature type="domain" description="C2H2-type" evidence="7">
    <location>
        <begin position="207"/>
        <end position="235"/>
    </location>
</feature>
<reference evidence="8 9" key="1">
    <citation type="submission" date="2023-11" db="EMBL/GenBank/DDBJ databases">
        <authorList>
            <person name="Okamura Y."/>
        </authorList>
    </citation>
    <scope>NUCLEOTIDE SEQUENCE [LARGE SCALE GENOMIC DNA]</scope>
</reference>
<dbReference type="Gene3D" id="3.30.160.60">
    <property type="entry name" value="Classic Zinc Finger"/>
    <property type="match status" value="3"/>
</dbReference>
<feature type="domain" description="C2H2-type" evidence="7">
    <location>
        <begin position="294"/>
        <end position="318"/>
    </location>
</feature>
<dbReference type="EMBL" id="CAVLEF010000278">
    <property type="protein sequence ID" value="CAK1554346.1"/>
    <property type="molecule type" value="Genomic_DNA"/>
</dbReference>
<keyword evidence="1" id="KW-0479">Metal-binding</keyword>
<evidence type="ECO:0000256" key="2">
    <source>
        <dbReference type="ARBA" id="ARBA00022737"/>
    </source>
</evidence>